<dbReference type="Gene3D" id="3.30.9.10">
    <property type="entry name" value="D-Amino Acid Oxidase, subunit A, domain 2"/>
    <property type="match status" value="1"/>
</dbReference>
<name>A0A6A7K660_9FIRM</name>
<feature type="domain" description="Rieske" evidence="6">
    <location>
        <begin position="407"/>
        <end position="489"/>
    </location>
</feature>
<keyword evidence="5" id="KW-1015">Disulfide bond</keyword>
<sequence>MSSTKQTNYQKLESDIDIDVAIVGGGMVGITTAYMLINSGLNVAIFESKNIASSTSGYTTAKITSQHGLIYNNIIDNFGIDHAKKYATSNEWAINYIENLVSELSIDCDFSRQDSYIFTQDDTYLDQIQSEVEAAKKVGIDATFEKDLNLPFPTLGAVRFKNQAQFHPRKYLLAIADHIIQNGVHIFENTPIANIKRSDPCILTTKDNNQINAKKVVIACHFPFIDNIGFYYARMYQERSYILGVKVKEKYNEGMYINAETPTRSLRCQKYEKGDLILIGGESHKTAHGQNTHEHYNELLNFAKKYYTVEDVPYHWSTQDLITPDNIPYIGKITKFSENIYLGTGFKKWGMTSSHVASKIISDEILKNNNEWKSLYNPSRSLNPISILKLVSQNLHVAIDLVTGKLRNLPDDLNLTPGEGCILKIDEQKFGAYMHEDGKIYFVDTICTHKGCELRWNRAEKSWDCPCHGSRFDYRGNVINGPAINALND</sequence>
<keyword evidence="2" id="KW-0479">Metal-binding</keyword>
<accession>A0A6A7K660</accession>
<gene>
    <name evidence="7" type="ORF">GC105_02395</name>
</gene>
<dbReference type="PANTHER" id="PTHR13847:SF274">
    <property type="entry name" value="RIESKE 2FE-2S IRON-SULFUR PROTEIN YHFW-RELATED"/>
    <property type="match status" value="1"/>
</dbReference>
<dbReference type="PROSITE" id="PS51296">
    <property type="entry name" value="RIESKE"/>
    <property type="match status" value="1"/>
</dbReference>
<organism evidence="7 8">
    <name type="scientific">Alkalibaculum sporogenes</name>
    <dbReference type="NCBI Taxonomy" id="2655001"/>
    <lineage>
        <taxon>Bacteria</taxon>
        <taxon>Bacillati</taxon>
        <taxon>Bacillota</taxon>
        <taxon>Clostridia</taxon>
        <taxon>Eubacteriales</taxon>
        <taxon>Eubacteriaceae</taxon>
        <taxon>Alkalibaculum</taxon>
    </lineage>
</organism>
<dbReference type="SUPFAM" id="SSF50022">
    <property type="entry name" value="ISP domain"/>
    <property type="match status" value="1"/>
</dbReference>
<dbReference type="Pfam" id="PF01266">
    <property type="entry name" value="DAO"/>
    <property type="match status" value="1"/>
</dbReference>
<proteinExistence type="predicted"/>
<dbReference type="PRINTS" id="PR00162">
    <property type="entry name" value="RIESKE"/>
</dbReference>
<protein>
    <submittedName>
        <fullName evidence="7">FAD-dependent oxidoreductase</fullName>
    </submittedName>
</protein>
<dbReference type="GO" id="GO:0004497">
    <property type="term" value="F:monooxygenase activity"/>
    <property type="evidence" value="ECO:0007669"/>
    <property type="project" value="UniProtKB-ARBA"/>
</dbReference>
<keyword evidence="1" id="KW-0001">2Fe-2S</keyword>
<keyword evidence="4" id="KW-0411">Iron-sulfur</keyword>
<evidence type="ECO:0000256" key="1">
    <source>
        <dbReference type="ARBA" id="ARBA00022714"/>
    </source>
</evidence>
<dbReference type="InterPro" id="IPR006076">
    <property type="entry name" value="FAD-dep_OxRdtase"/>
</dbReference>
<dbReference type="EMBL" id="WHNX01000003">
    <property type="protein sequence ID" value="MPW24643.1"/>
    <property type="molecule type" value="Genomic_DNA"/>
</dbReference>
<dbReference type="PANTHER" id="PTHR13847">
    <property type="entry name" value="SARCOSINE DEHYDROGENASE-RELATED"/>
    <property type="match status" value="1"/>
</dbReference>
<dbReference type="InterPro" id="IPR017941">
    <property type="entry name" value="Rieske_2Fe-2S"/>
</dbReference>
<evidence type="ECO:0000256" key="5">
    <source>
        <dbReference type="ARBA" id="ARBA00023157"/>
    </source>
</evidence>
<keyword evidence="8" id="KW-1185">Reference proteome</keyword>
<dbReference type="Gene3D" id="2.102.10.10">
    <property type="entry name" value="Rieske [2Fe-2S] iron-sulphur domain"/>
    <property type="match status" value="1"/>
</dbReference>
<keyword evidence="3" id="KW-0408">Iron</keyword>
<dbReference type="InterPro" id="IPR036188">
    <property type="entry name" value="FAD/NAD-bd_sf"/>
</dbReference>
<dbReference type="InterPro" id="IPR005805">
    <property type="entry name" value="Rieske_Fe-S_prot_C"/>
</dbReference>
<dbReference type="Gene3D" id="3.50.50.60">
    <property type="entry name" value="FAD/NAD(P)-binding domain"/>
    <property type="match status" value="1"/>
</dbReference>
<evidence type="ECO:0000256" key="4">
    <source>
        <dbReference type="ARBA" id="ARBA00023014"/>
    </source>
</evidence>
<evidence type="ECO:0000256" key="3">
    <source>
        <dbReference type="ARBA" id="ARBA00023004"/>
    </source>
</evidence>
<dbReference type="GO" id="GO:0016705">
    <property type="term" value="F:oxidoreductase activity, acting on paired donors, with incorporation or reduction of molecular oxygen"/>
    <property type="evidence" value="ECO:0007669"/>
    <property type="project" value="UniProtKB-ARBA"/>
</dbReference>
<reference evidence="7 8" key="1">
    <citation type="submission" date="2019-10" db="EMBL/GenBank/DDBJ databases">
        <title>Alkalibaculum tamaniensis sp.nov., a new alkaliphilic acetogen, isolated on methoxylated aromatics from a mud volcano.</title>
        <authorList>
            <person name="Khomyakova M.A."/>
            <person name="Merkel A.Y."/>
            <person name="Bonch-Osmolovskaya E.A."/>
            <person name="Slobodkin A.I."/>
        </authorList>
    </citation>
    <scope>NUCLEOTIDE SEQUENCE [LARGE SCALE GENOMIC DNA]</scope>
    <source>
        <strain evidence="7 8">M08DMB</strain>
    </source>
</reference>
<evidence type="ECO:0000259" key="6">
    <source>
        <dbReference type="PROSITE" id="PS51296"/>
    </source>
</evidence>
<dbReference type="InterPro" id="IPR036922">
    <property type="entry name" value="Rieske_2Fe-2S_sf"/>
</dbReference>
<dbReference type="AlphaFoldDB" id="A0A6A7K660"/>
<dbReference type="GO" id="GO:0005737">
    <property type="term" value="C:cytoplasm"/>
    <property type="evidence" value="ECO:0007669"/>
    <property type="project" value="TreeGrafter"/>
</dbReference>
<dbReference type="GO" id="GO:0016020">
    <property type="term" value="C:membrane"/>
    <property type="evidence" value="ECO:0007669"/>
    <property type="project" value="InterPro"/>
</dbReference>
<evidence type="ECO:0000256" key="2">
    <source>
        <dbReference type="ARBA" id="ARBA00022723"/>
    </source>
</evidence>
<dbReference type="GO" id="GO:0046872">
    <property type="term" value="F:metal ion binding"/>
    <property type="evidence" value="ECO:0007669"/>
    <property type="project" value="UniProtKB-KW"/>
</dbReference>
<dbReference type="Proteomes" id="UP000440004">
    <property type="component" value="Unassembled WGS sequence"/>
</dbReference>
<dbReference type="GO" id="GO:0051537">
    <property type="term" value="F:2 iron, 2 sulfur cluster binding"/>
    <property type="evidence" value="ECO:0007669"/>
    <property type="project" value="UniProtKB-KW"/>
</dbReference>
<evidence type="ECO:0000313" key="8">
    <source>
        <dbReference type="Proteomes" id="UP000440004"/>
    </source>
</evidence>
<comment type="caution">
    <text evidence="7">The sequence shown here is derived from an EMBL/GenBank/DDBJ whole genome shotgun (WGS) entry which is preliminary data.</text>
</comment>
<dbReference type="Pfam" id="PF00355">
    <property type="entry name" value="Rieske"/>
    <property type="match status" value="1"/>
</dbReference>
<evidence type="ECO:0000313" key="7">
    <source>
        <dbReference type="EMBL" id="MPW24643.1"/>
    </source>
</evidence>
<dbReference type="SUPFAM" id="SSF51905">
    <property type="entry name" value="FAD/NAD(P)-binding domain"/>
    <property type="match status" value="1"/>
</dbReference>